<keyword evidence="10" id="KW-1185">Reference proteome</keyword>
<evidence type="ECO:0000313" key="10">
    <source>
        <dbReference type="Proteomes" id="UP000245207"/>
    </source>
</evidence>
<dbReference type="GO" id="GO:0006508">
    <property type="term" value="P:proteolysis"/>
    <property type="evidence" value="ECO:0007669"/>
    <property type="project" value="UniProtKB-KW"/>
</dbReference>
<dbReference type="EC" id="3.4.19.12" evidence="3"/>
<evidence type="ECO:0000256" key="5">
    <source>
        <dbReference type="ARBA" id="ARBA00022786"/>
    </source>
</evidence>
<proteinExistence type="inferred from homology"/>
<dbReference type="AlphaFoldDB" id="A0A2U1MAQ6"/>
<evidence type="ECO:0000259" key="8">
    <source>
        <dbReference type="Pfam" id="PF14533"/>
    </source>
</evidence>
<protein>
    <recommendedName>
        <fullName evidence="3">ubiquitinyl hydrolase 1</fullName>
        <ecNumber evidence="3">3.4.19.12</ecNumber>
    </recommendedName>
</protein>
<keyword evidence="5" id="KW-0833">Ubl conjugation pathway</keyword>
<evidence type="ECO:0000256" key="7">
    <source>
        <dbReference type="ARBA" id="ARBA00022807"/>
    </source>
</evidence>
<comment type="caution">
    <text evidence="9">The sequence shown here is derived from an EMBL/GenBank/DDBJ whole genome shotgun (WGS) entry which is preliminary data.</text>
</comment>
<keyword evidence="4" id="KW-0645">Protease</keyword>
<sequence length="126" mass="14208">MVIVQGAKSLTVALSDTTKAETSDILYHEVVDIPLPEMRHLKTLEVAFHHATTNEVVIYTIRLPKQSTVGDVINYLKTKVELSHEDAELRLLETCNSIIYQVFVFSVLNYKYIKIVSITNMGGENV</sequence>
<dbReference type="GO" id="GO:0004843">
    <property type="term" value="F:cysteine-type deubiquitinase activity"/>
    <property type="evidence" value="ECO:0007669"/>
    <property type="project" value="UniProtKB-EC"/>
</dbReference>
<keyword evidence="7" id="KW-0788">Thiol protease</keyword>
<dbReference type="InterPro" id="IPR029346">
    <property type="entry name" value="USP_C"/>
</dbReference>
<reference evidence="9 10" key="1">
    <citation type="journal article" date="2018" name="Mol. Plant">
        <title>The genome of Artemisia annua provides insight into the evolution of Asteraceae family and artemisinin biosynthesis.</title>
        <authorList>
            <person name="Shen Q."/>
            <person name="Zhang L."/>
            <person name="Liao Z."/>
            <person name="Wang S."/>
            <person name="Yan T."/>
            <person name="Shi P."/>
            <person name="Liu M."/>
            <person name="Fu X."/>
            <person name="Pan Q."/>
            <person name="Wang Y."/>
            <person name="Lv Z."/>
            <person name="Lu X."/>
            <person name="Zhang F."/>
            <person name="Jiang W."/>
            <person name="Ma Y."/>
            <person name="Chen M."/>
            <person name="Hao X."/>
            <person name="Li L."/>
            <person name="Tang Y."/>
            <person name="Lv G."/>
            <person name="Zhou Y."/>
            <person name="Sun X."/>
            <person name="Brodelius P.E."/>
            <person name="Rose J.K.C."/>
            <person name="Tang K."/>
        </authorList>
    </citation>
    <scope>NUCLEOTIDE SEQUENCE [LARGE SCALE GENOMIC DNA]</scope>
    <source>
        <strain evidence="10">cv. Huhao1</strain>
        <tissue evidence="9">Leaf</tissue>
    </source>
</reference>
<name>A0A2U1MAQ6_ARTAN</name>
<accession>A0A2U1MAQ6</accession>
<dbReference type="STRING" id="35608.A0A2U1MAQ6"/>
<comment type="similarity">
    <text evidence="2">Belongs to the peptidase C19 family.</text>
</comment>
<comment type="catalytic activity">
    <reaction evidence="1">
        <text>Thiol-dependent hydrolysis of ester, thioester, amide, peptide and isopeptide bonds formed by the C-terminal Gly of ubiquitin (a 76-residue protein attached to proteins as an intracellular targeting signal).</text>
        <dbReference type="EC" id="3.4.19.12"/>
    </reaction>
</comment>
<evidence type="ECO:0000256" key="6">
    <source>
        <dbReference type="ARBA" id="ARBA00022801"/>
    </source>
</evidence>
<keyword evidence="6 9" id="KW-0378">Hydrolase</keyword>
<gene>
    <name evidence="9" type="ORF">CTI12_AA394940</name>
</gene>
<dbReference type="EMBL" id="PKPP01005923">
    <property type="protein sequence ID" value="PWA58335.1"/>
    <property type="molecule type" value="Genomic_DNA"/>
</dbReference>
<evidence type="ECO:0000256" key="4">
    <source>
        <dbReference type="ARBA" id="ARBA00022670"/>
    </source>
</evidence>
<evidence type="ECO:0000256" key="2">
    <source>
        <dbReference type="ARBA" id="ARBA00009085"/>
    </source>
</evidence>
<organism evidence="9 10">
    <name type="scientific">Artemisia annua</name>
    <name type="common">Sweet wormwood</name>
    <dbReference type="NCBI Taxonomy" id="35608"/>
    <lineage>
        <taxon>Eukaryota</taxon>
        <taxon>Viridiplantae</taxon>
        <taxon>Streptophyta</taxon>
        <taxon>Embryophyta</taxon>
        <taxon>Tracheophyta</taxon>
        <taxon>Spermatophyta</taxon>
        <taxon>Magnoliopsida</taxon>
        <taxon>eudicotyledons</taxon>
        <taxon>Gunneridae</taxon>
        <taxon>Pentapetalae</taxon>
        <taxon>asterids</taxon>
        <taxon>campanulids</taxon>
        <taxon>Asterales</taxon>
        <taxon>Asteraceae</taxon>
        <taxon>Asteroideae</taxon>
        <taxon>Anthemideae</taxon>
        <taxon>Artemisiinae</taxon>
        <taxon>Artemisia</taxon>
    </lineage>
</organism>
<feature type="domain" description="Ubiquitin carboxyl-terminal hydrolase C-terminal" evidence="8">
    <location>
        <begin position="26"/>
        <end position="104"/>
    </location>
</feature>
<dbReference type="OrthoDB" id="289038at2759"/>
<dbReference type="Proteomes" id="UP000245207">
    <property type="component" value="Unassembled WGS sequence"/>
</dbReference>
<dbReference type="Pfam" id="PF14533">
    <property type="entry name" value="USP7_C2"/>
    <property type="match status" value="1"/>
</dbReference>
<evidence type="ECO:0000256" key="3">
    <source>
        <dbReference type="ARBA" id="ARBA00012759"/>
    </source>
</evidence>
<evidence type="ECO:0000256" key="1">
    <source>
        <dbReference type="ARBA" id="ARBA00000707"/>
    </source>
</evidence>
<evidence type="ECO:0000313" key="9">
    <source>
        <dbReference type="EMBL" id="PWA58335.1"/>
    </source>
</evidence>